<dbReference type="GO" id="GO:0005615">
    <property type="term" value="C:extracellular space"/>
    <property type="evidence" value="ECO:0007669"/>
    <property type="project" value="TreeGrafter"/>
</dbReference>
<dbReference type="GO" id="GO:0016042">
    <property type="term" value="P:lipid catabolic process"/>
    <property type="evidence" value="ECO:0007669"/>
    <property type="project" value="TreeGrafter"/>
</dbReference>
<keyword evidence="3" id="KW-0964">Secreted</keyword>
<feature type="non-terminal residue" evidence="5">
    <location>
        <position position="1"/>
    </location>
</feature>
<evidence type="ECO:0000313" key="5">
    <source>
        <dbReference type="EMBL" id="CAB4032926.1"/>
    </source>
</evidence>
<dbReference type="PANTHER" id="PTHR11610">
    <property type="entry name" value="LIPASE"/>
    <property type="match status" value="1"/>
</dbReference>
<dbReference type="InterPro" id="IPR013818">
    <property type="entry name" value="Lipase"/>
</dbReference>
<reference evidence="5" key="1">
    <citation type="submission" date="2020-04" db="EMBL/GenBank/DDBJ databases">
        <authorList>
            <person name="Alioto T."/>
            <person name="Alioto T."/>
            <person name="Gomez Garrido J."/>
        </authorList>
    </citation>
    <scope>NUCLEOTIDE SEQUENCE</scope>
    <source>
        <strain evidence="5">A484AB</strain>
    </source>
</reference>
<sequence>MAHALDILKVTLLLIIAARKDVVATSSGSSNSDCYSVYGTFGNAAPFDNPLVFSKAPECVSVIDTSFKLYNKAKPAGVVLDNTNPVTSDITAGNKIVVLVHGLSTTGGHDESMYSAMRPELLAKKNSNNQEYLNVITVDWTGGVKVNDLQQSFGNARLVSAQISYFLKKLESRGKLSCGDVHIIGFSLGASVAGLAGKRLKAQSCQIPRITGLDPVLYNYESIFRALPNGAKLHRSDATYVDVIHTHTRFSDRVGNADFFPNGGQTQPGCGTSTSA</sequence>
<comment type="similarity">
    <text evidence="2 4">Belongs to the AB hydrolase superfamily. Lipase family.</text>
</comment>
<name>A0A7D9LE26_PARCT</name>
<dbReference type="Proteomes" id="UP001152795">
    <property type="component" value="Unassembled WGS sequence"/>
</dbReference>
<evidence type="ECO:0000256" key="4">
    <source>
        <dbReference type="RuleBase" id="RU004262"/>
    </source>
</evidence>
<dbReference type="GO" id="GO:0016298">
    <property type="term" value="F:lipase activity"/>
    <property type="evidence" value="ECO:0007669"/>
    <property type="project" value="InterPro"/>
</dbReference>
<evidence type="ECO:0000256" key="2">
    <source>
        <dbReference type="ARBA" id="ARBA00010701"/>
    </source>
</evidence>
<keyword evidence="6" id="KW-1185">Reference proteome</keyword>
<dbReference type="Pfam" id="PF00151">
    <property type="entry name" value="Lipase"/>
    <property type="match status" value="1"/>
</dbReference>
<dbReference type="OrthoDB" id="199913at2759"/>
<organism evidence="5 6">
    <name type="scientific">Paramuricea clavata</name>
    <name type="common">Red gorgonian</name>
    <name type="synonym">Violescent sea-whip</name>
    <dbReference type="NCBI Taxonomy" id="317549"/>
    <lineage>
        <taxon>Eukaryota</taxon>
        <taxon>Metazoa</taxon>
        <taxon>Cnidaria</taxon>
        <taxon>Anthozoa</taxon>
        <taxon>Octocorallia</taxon>
        <taxon>Malacalcyonacea</taxon>
        <taxon>Plexauridae</taxon>
        <taxon>Paramuricea</taxon>
    </lineage>
</organism>
<comment type="caution">
    <text evidence="5">The sequence shown here is derived from an EMBL/GenBank/DDBJ whole genome shotgun (WGS) entry which is preliminary data.</text>
</comment>
<dbReference type="Gene3D" id="3.40.50.1820">
    <property type="entry name" value="alpha/beta hydrolase"/>
    <property type="match status" value="1"/>
</dbReference>
<evidence type="ECO:0000256" key="3">
    <source>
        <dbReference type="ARBA" id="ARBA00022525"/>
    </source>
</evidence>
<dbReference type="SUPFAM" id="SSF53474">
    <property type="entry name" value="alpha/beta-Hydrolases"/>
    <property type="match status" value="1"/>
</dbReference>
<dbReference type="InterPro" id="IPR000734">
    <property type="entry name" value="TAG_lipase"/>
</dbReference>
<evidence type="ECO:0000313" key="6">
    <source>
        <dbReference type="Proteomes" id="UP001152795"/>
    </source>
</evidence>
<evidence type="ECO:0000256" key="1">
    <source>
        <dbReference type="ARBA" id="ARBA00004613"/>
    </source>
</evidence>
<dbReference type="EMBL" id="CACRXK020018817">
    <property type="protein sequence ID" value="CAB4032926.1"/>
    <property type="molecule type" value="Genomic_DNA"/>
</dbReference>
<dbReference type="PRINTS" id="PR00821">
    <property type="entry name" value="TAGLIPASE"/>
</dbReference>
<protein>
    <submittedName>
        <fullName evidence="5">Pancreatic lipase-related 2-like</fullName>
    </submittedName>
</protein>
<comment type="subcellular location">
    <subcellularLocation>
        <location evidence="1">Secreted</location>
    </subcellularLocation>
</comment>
<dbReference type="AlphaFoldDB" id="A0A7D9LE26"/>
<dbReference type="InterPro" id="IPR029058">
    <property type="entry name" value="AB_hydrolase_fold"/>
</dbReference>
<gene>
    <name evidence="5" type="ORF">PACLA_8A031780</name>
</gene>
<proteinExistence type="inferred from homology"/>
<accession>A0A7D9LE26</accession>